<dbReference type="AlphaFoldDB" id="A0A3Q9BM31"/>
<accession>A0A3Q9BM31</accession>
<evidence type="ECO:0000313" key="3">
    <source>
        <dbReference type="Proteomes" id="UP000273326"/>
    </source>
</evidence>
<dbReference type="Proteomes" id="UP000273326">
    <property type="component" value="Chromosome"/>
</dbReference>
<dbReference type="InterPro" id="IPR036806">
    <property type="entry name" value="YozE_SAM-like_sf"/>
</dbReference>
<dbReference type="Pfam" id="PF06855">
    <property type="entry name" value="YozE_SAM_like"/>
    <property type="match status" value="1"/>
</dbReference>
<feature type="domain" description="YozE SAM-like" evidence="1">
    <location>
        <begin position="5"/>
        <end position="70"/>
    </location>
</feature>
<proteinExistence type="predicted"/>
<gene>
    <name evidence="2" type="ORF">EJN90_12320</name>
</gene>
<dbReference type="RefSeq" id="WP_126111684.1">
    <property type="nucleotide sequence ID" value="NZ_CP034465.1"/>
</dbReference>
<dbReference type="OrthoDB" id="2242851at2"/>
<protein>
    <submittedName>
        <fullName evidence="2">YozE family protein</fullName>
    </submittedName>
</protein>
<dbReference type="SUPFAM" id="SSF140652">
    <property type="entry name" value="YozE-like"/>
    <property type="match status" value="1"/>
</dbReference>
<reference evidence="3" key="1">
    <citation type="submission" date="2018-12" db="EMBL/GenBank/DDBJ databases">
        <title>Complete genome sequencing of Jeotgalibaca sp. H21T32.</title>
        <authorList>
            <person name="Bae J.-W."/>
            <person name="Lee S.-Y."/>
        </authorList>
    </citation>
    <scope>NUCLEOTIDE SEQUENCE [LARGE SCALE GENOMIC DNA]</scope>
    <source>
        <strain evidence="3">H21T32</strain>
    </source>
</reference>
<dbReference type="NCBIfam" id="NF010193">
    <property type="entry name" value="PRK13672.1"/>
    <property type="match status" value="1"/>
</dbReference>
<organism evidence="2 3">
    <name type="scientific">Jeotgalibaca ciconiae</name>
    <dbReference type="NCBI Taxonomy" id="2496265"/>
    <lineage>
        <taxon>Bacteria</taxon>
        <taxon>Bacillati</taxon>
        <taxon>Bacillota</taxon>
        <taxon>Bacilli</taxon>
        <taxon>Lactobacillales</taxon>
        <taxon>Carnobacteriaceae</taxon>
        <taxon>Jeotgalibaca</taxon>
    </lineage>
</organism>
<dbReference type="Gene3D" id="1.10.150.260">
    <property type="entry name" value="YozE SAM-like"/>
    <property type="match status" value="1"/>
</dbReference>
<dbReference type="KEGG" id="jeh:EJN90_12320"/>
<evidence type="ECO:0000313" key="2">
    <source>
        <dbReference type="EMBL" id="AZP05364.1"/>
    </source>
</evidence>
<keyword evidence="3" id="KW-1185">Reference proteome</keyword>
<dbReference type="InterPro" id="IPR023089">
    <property type="entry name" value="YozE_SAM-like"/>
</dbReference>
<sequence length="87" mass="10471">MDQQFFQFAMTFRDPYKKDVLTDFANQLEDDYGFPRDHSNYADLADYLELSGEYASYMDTFDEMYQLFQERKEQANKITMKSEENEA</sequence>
<name>A0A3Q9BM31_9LACT</name>
<dbReference type="EMBL" id="CP034465">
    <property type="protein sequence ID" value="AZP05364.1"/>
    <property type="molecule type" value="Genomic_DNA"/>
</dbReference>
<evidence type="ECO:0000259" key="1">
    <source>
        <dbReference type="Pfam" id="PF06855"/>
    </source>
</evidence>